<evidence type="ECO:0000313" key="3">
    <source>
        <dbReference type="Proteomes" id="UP001501020"/>
    </source>
</evidence>
<sequence length="263" mass="28003">MSGAYGMPPEIEVTADGPIRIVTLNRPESLNATNHALHEGLGALFGRLDADEEARAVVLTGAGRAFSAGGDFSYLDELTKDDGLRRQTLVDARSIVTGMVQCRLPIVAAVNGPAVGLGCSLVALSDIVYIAESAHLADPHVMVGLVAADGGPVTWPLLTSLQLAKEYALTGDRISARRAAEIGLANHVCPDGEVMESAMACARKLAALPRRTMEDTKRVLNLHLERAVLATLDFAIAAEDRSFLSPELRATLDRQLAKQKKQD</sequence>
<evidence type="ECO:0000256" key="1">
    <source>
        <dbReference type="ARBA" id="ARBA00005254"/>
    </source>
</evidence>
<dbReference type="Pfam" id="PF00378">
    <property type="entry name" value="ECH_1"/>
    <property type="match status" value="1"/>
</dbReference>
<evidence type="ECO:0000313" key="2">
    <source>
        <dbReference type="EMBL" id="GAA2121386.1"/>
    </source>
</evidence>
<dbReference type="Gene3D" id="3.90.226.10">
    <property type="entry name" value="2-enoyl-CoA Hydratase, Chain A, domain 1"/>
    <property type="match status" value="1"/>
</dbReference>
<reference evidence="2 3" key="1">
    <citation type="journal article" date="2019" name="Int. J. Syst. Evol. Microbiol.">
        <title>The Global Catalogue of Microorganisms (GCM) 10K type strain sequencing project: providing services to taxonomists for standard genome sequencing and annotation.</title>
        <authorList>
            <consortium name="The Broad Institute Genomics Platform"/>
            <consortium name="The Broad Institute Genome Sequencing Center for Infectious Disease"/>
            <person name="Wu L."/>
            <person name="Ma J."/>
        </authorList>
    </citation>
    <scope>NUCLEOTIDE SEQUENCE [LARGE SCALE GENOMIC DNA]</scope>
    <source>
        <strain evidence="2 3">JCM 13850</strain>
    </source>
</reference>
<dbReference type="PANTHER" id="PTHR43802">
    <property type="entry name" value="ENOYL-COA HYDRATASE"/>
    <property type="match status" value="1"/>
</dbReference>
<dbReference type="PANTHER" id="PTHR43802:SF1">
    <property type="entry name" value="IP11341P-RELATED"/>
    <property type="match status" value="1"/>
</dbReference>
<dbReference type="Proteomes" id="UP001501020">
    <property type="component" value="Unassembled WGS sequence"/>
</dbReference>
<comment type="caution">
    <text evidence="2">The sequence shown here is derived from an EMBL/GenBank/DDBJ whole genome shotgun (WGS) entry which is preliminary data.</text>
</comment>
<proteinExistence type="inferred from homology"/>
<accession>A0ABN2Y2Y3</accession>
<gene>
    <name evidence="2" type="ORF">GCM10009727_06760</name>
</gene>
<dbReference type="EMBL" id="BAAAMR010000003">
    <property type="protein sequence ID" value="GAA2121386.1"/>
    <property type="molecule type" value="Genomic_DNA"/>
</dbReference>
<dbReference type="InterPro" id="IPR029045">
    <property type="entry name" value="ClpP/crotonase-like_dom_sf"/>
</dbReference>
<dbReference type="RefSeq" id="WP_344261269.1">
    <property type="nucleotide sequence ID" value="NZ_BAAAMR010000003.1"/>
</dbReference>
<organism evidence="2 3">
    <name type="scientific">Actinomadura napierensis</name>
    <dbReference type="NCBI Taxonomy" id="267854"/>
    <lineage>
        <taxon>Bacteria</taxon>
        <taxon>Bacillati</taxon>
        <taxon>Actinomycetota</taxon>
        <taxon>Actinomycetes</taxon>
        <taxon>Streptosporangiales</taxon>
        <taxon>Thermomonosporaceae</taxon>
        <taxon>Actinomadura</taxon>
    </lineage>
</organism>
<keyword evidence="3" id="KW-1185">Reference proteome</keyword>
<dbReference type="InterPro" id="IPR001753">
    <property type="entry name" value="Enoyl-CoA_hydra/iso"/>
</dbReference>
<dbReference type="SUPFAM" id="SSF52096">
    <property type="entry name" value="ClpP/crotonase"/>
    <property type="match status" value="1"/>
</dbReference>
<protein>
    <submittedName>
        <fullName evidence="2">Enoyl-CoA hydratase/isomerase family protein</fullName>
    </submittedName>
</protein>
<dbReference type="CDD" id="cd06558">
    <property type="entry name" value="crotonase-like"/>
    <property type="match status" value="1"/>
</dbReference>
<comment type="similarity">
    <text evidence="1">Belongs to the enoyl-CoA hydratase/isomerase family.</text>
</comment>
<name>A0ABN2Y2Y3_9ACTN</name>